<dbReference type="Pfam" id="PF03807">
    <property type="entry name" value="F420_oxidored"/>
    <property type="match status" value="1"/>
</dbReference>
<dbReference type="SUPFAM" id="SSF51735">
    <property type="entry name" value="NAD(P)-binding Rossmann-fold domains"/>
    <property type="match status" value="1"/>
</dbReference>
<dbReference type="Proteomes" id="UP000220158">
    <property type="component" value="Chromosome 11"/>
</dbReference>
<gene>
    <name evidence="7" type="ORF">PRELSG_1112700</name>
</gene>
<accession>A0A1J1H895</accession>
<dbReference type="InterPro" id="IPR028939">
    <property type="entry name" value="P5C_Rdtase_cat_N"/>
</dbReference>
<dbReference type="PANTHER" id="PTHR11645:SF0">
    <property type="entry name" value="PYRROLINE-5-CARBOXYLATE REDUCTASE 3"/>
    <property type="match status" value="1"/>
</dbReference>
<name>A0A1J1H895_PLARL</name>
<reference evidence="7 8" key="1">
    <citation type="submission" date="2015-04" db="EMBL/GenBank/DDBJ databases">
        <authorList>
            <consortium name="Pathogen Informatics"/>
        </authorList>
    </citation>
    <scope>NUCLEOTIDE SEQUENCE [LARGE SCALE GENOMIC DNA]</scope>
    <source>
        <strain evidence="7 8">SGS1</strain>
    </source>
</reference>
<keyword evidence="2 4" id="KW-0521">NADP</keyword>
<dbReference type="OrthoDB" id="10263291at2759"/>
<dbReference type="GO" id="GO:0055129">
    <property type="term" value="P:L-proline biosynthetic process"/>
    <property type="evidence" value="ECO:0007669"/>
    <property type="project" value="TreeGrafter"/>
</dbReference>
<dbReference type="KEGG" id="prel:PRELSG_1112700"/>
<dbReference type="AlphaFoldDB" id="A0A1J1H895"/>
<dbReference type="InterPro" id="IPR000304">
    <property type="entry name" value="Pyrroline-COOH_reductase"/>
</dbReference>
<proteinExistence type="inferred from homology"/>
<protein>
    <submittedName>
        <fullName evidence="7">Pyrroline-5-carboxylate reductase, putative</fullName>
    </submittedName>
</protein>
<evidence type="ECO:0000313" key="8">
    <source>
        <dbReference type="Proteomes" id="UP000220158"/>
    </source>
</evidence>
<evidence type="ECO:0000259" key="5">
    <source>
        <dbReference type="Pfam" id="PF03807"/>
    </source>
</evidence>
<dbReference type="FunFam" id="1.10.3730.10:FF:000001">
    <property type="entry name" value="Pyrroline-5-carboxylate reductase"/>
    <property type="match status" value="1"/>
</dbReference>
<evidence type="ECO:0000259" key="6">
    <source>
        <dbReference type="Pfam" id="PF14748"/>
    </source>
</evidence>
<dbReference type="VEuPathDB" id="PlasmoDB:PRELSG_1112700"/>
<dbReference type="Gene3D" id="3.40.50.720">
    <property type="entry name" value="NAD(P)-binding Rossmann-like Domain"/>
    <property type="match status" value="1"/>
</dbReference>
<comment type="similarity">
    <text evidence="1">Belongs to the pyrroline-5-carboxylate reductase family.</text>
</comment>
<feature type="binding site" evidence="4">
    <location>
        <position position="48"/>
    </location>
    <ligand>
        <name>NADPH</name>
        <dbReference type="ChEBI" id="CHEBI:57783"/>
    </ligand>
</feature>
<dbReference type="RefSeq" id="XP_028533784.1">
    <property type="nucleotide sequence ID" value="XM_028677390.1"/>
</dbReference>
<dbReference type="GO" id="GO:0004735">
    <property type="term" value="F:pyrroline-5-carboxylate reductase activity"/>
    <property type="evidence" value="ECO:0007669"/>
    <property type="project" value="InterPro"/>
</dbReference>
<organism evidence="7 8">
    <name type="scientific">Plasmodium relictum</name>
    <dbReference type="NCBI Taxonomy" id="85471"/>
    <lineage>
        <taxon>Eukaryota</taxon>
        <taxon>Sar</taxon>
        <taxon>Alveolata</taxon>
        <taxon>Apicomplexa</taxon>
        <taxon>Aconoidasida</taxon>
        <taxon>Haemosporida</taxon>
        <taxon>Plasmodiidae</taxon>
        <taxon>Plasmodium</taxon>
        <taxon>Plasmodium (Haemamoeba)</taxon>
    </lineage>
</organism>
<keyword evidence="3" id="KW-0560">Oxidoreductase</keyword>
<dbReference type="InterPro" id="IPR008927">
    <property type="entry name" value="6-PGluconate_DH-like_C_sf"/>
</dbReference>
<dbReference type="PIRSF" id="PIRSF000193">
    <property type="entry name" value="Pyrrol-5-carb_rd"/>
    <property type="match status" value="1"/>
</dbReference>
<dbReference type="Gene3D" id="1.10.3730.10">
    <property type="entry name" value="ProC C-terminal domain-like"/>
    <property type="match status" value="1"/>
</dbReference>
<dbReference type="HAMAP" id="MF_01925">
    <property type="entry name" value="P5C_reductase"/>
    <property type="match status" value="1"/>
</dbReference>
<evidence type="ECO:0000313" key="7">
    <source>
        <dbReference type="EMBL" id="CRH00781.1"/>
    </source>
</evidence>
<dbReference type="InterPro" id="IPR036291">
    <property type="entry name" value="NAD(P)-bd_dom_sf"/>
</dbReference>
<evidence type="ECO:0000256" key="4">
    <source>
        <dbReference type="PIRSR" id="PIRSR000193-1"/>
    </source>
</evidence>
<dbReference type="EMBL" id="LN835306">
    <property type="protein sequence ID" value="CRH00781.1"/>
    <property type="molecule type" value="Genomic_DNA"/>
</dbReference>
<dbReference type="SUPFAM" id="SSF48179">
    <property type="entry name" value="6-phosphogluconate dehydrogenase C-terminal domain-like"/>
    <property type="match status" value="1"/>
</dbReference>
<evidence type="ECO:0000256" key="3">
    <source>
        <dbReference type="ARBA" id="ARBA00023002"/>
    </source>
</evidence>
<keyword evidence="8" id="KW-1185">Reference proteome</keyword>
<feature type="binding site" evidence="4">
    <location>
        <begin position="6"/>
        <end position="11"/>
    </location>
    <ligand>
        <name>NADP(+)</name>
        <dbReference type="ChEBI" id="CHEBI:58349"/>
    </ligand>
</feature>
<feature type="binding site" evidence="4">
    <location>
        <begin position="61"/>
        <end position="64"/>
    </location>
    <ligand>
        <name>NADP(+)</name>
        <dbReference type="ChEBI" id="CHEBI:58349"/>
    </ligand>
</feature>
<dbReference type="PANTHER" id="PTHR11645">
    <property type="entry name" value="PYRROLINE-5-CARBOXYLATE REDUCTASE"/>
    <property type="match status" value="1"/>
</dbReference>
<evidence type="ECO:0000256" key="2">
    <source>
        <dbReference type="ARBA" id="ARBA00022857"/>
    </source>
</evidence>
<feature type="domain" description="Pyrroline-5-carboxylate reductase dimerisation" evidence="6">
    <location>
        <begin position="152"/>
        <end position="254"/>
    </location>
</feature>
<dbReference type="GeneID" id="39736904"/>
<dbReference type="NCBIfam" id="TIGR00112">
    <property type="entry name" value="proC"/>
    <property type="match status" value="1"/>
</dbReference>
<sequence>MENIKLGFGQMGSALANGIMKYNIINKKNIYYHEPTKKNDTFNYLNSNKEVICVCDIIICAVKPDIVSNILKDIGPYLSSKLLISICAGIKIEKLEQLVGQNNKVARVMPNTPCLVGKSASTFCVNKNVSDIDKKYIIDIFSSCGIIYEIKEKDMDIATALIGSGPAYVYLFIESLIDAGVKNGLSRDLSKKLVLQTIRGSVHMINLSDLSVQQLKDNVCSPGGTTSVGLFTLEKNNFKYAIIDAVDAACEKSKLMSK</sequence>
<feature type="domain" description="Pyrroline-5-carboxylate reductase catalytic N-terminal" evidence="5">
    <location>
        <begin position="6"/>
        <end position="89"/>
    </location>
</feature>
<dbReference type="InterPro" id="IPR029036">
    <property type="entry name" value="P5CR_dimer"/>
</dbReference>
<dbReference type="OMA" id="VWAVKPQ"/>
<evidence type="ECO:0000256" key="1">
    <source>
        <dbReference type="ARBA" id="ARBA00005525"/>
    </source>
</evidence>
<dbReference type="Pfam" id="PF14748">
    <property type="entry name" value="P5CR_dimer"/>
    <property type="match status" value="1"/>
</dbReference>